<name>A0ABQ6E745_9SPHN</name>
<evidence type="ECO:0000313" key="1">
    <source>
        <dbReference type="EMBL" id="GLT03615.1"/>
    </source>
</evidence>
<accession>A0ABQ6E745</accession>
<comment type="caution">
    <text evidence="1">The sequence shown here is derived from an EMBL/GenBank/DDBJ whole genome shotgun (WGS) entry which is preliminary data.</text>
</comment>
<gene>
    <name evidence="1" type="ORF">GCM10007926_05430</name>
</gene>
<organism evidence="1 2">
    <name type="scientific">Sphingomonas psychrolutea</name>
    <dbReference type="NCBI Taxonomy" id="1259676"/>
    <lineage>
        <taxon>Bacteria</taxon>
        <taxon>Pseudomonadati</taxon>
        <taxon>Pseudomonadota</taxon>
        <taxon>Alphaproteobacteria</taxon>
        <taxon>Sphingomonadales</taxon>
        <taxon>Sphingomonadaceae</taxon>
        <taxon>Sphingomonas</taxon>
    </lineage>
</organism>
<dbReference type="EMBL" id="BSPT01000003">
    <property type="protein sequence ID" value="GLT03615.1"/>
    <property type="molecule type" value="Genomic_DNA"/>
</dbReference>
<evidence type="ECO:0000313" key="2">
    <source>
        <dbReference type="Proteomes" id="UP001157117"/>
    </source>
</evidence>
<protein>
    <recommendedName>
        <fullName evidence="3">Nuclease</fullName>
    </recommendedName>
</protein>
<dbReference type="SUPFAM" id="SSF50199">
    <property type="entry name" value="Staphylococcal nuclease"/>
    <property type="match status" value="1"/>
</dbReference>
<keyword evidence="2" id="KW-1185">Reference proteome</keyword>
<evidence type="ECO:0008006" key="3">
    <source>
        <dbReference type="Google" id="ProtNLM"/>
    </source>
</evidence>
<dbReference type="InterPro" id="IPR035437">
    <property type="entry name" value="SNase_OB-fold_sf"/>
</dbReference>
<dbReference type="Proteomes" id="UP001157117">
    <property type="component" value="Unassembled WGS sequence"/>
</dbReference>
<sequence>MTDANMKNGAWRSSRHLIYGLFGALVSLPETVRADAAGEFVSYYQQAYVQGQDLVPASPTPLDTSSITTRLDLQSVSPKAALGGSAFLAADGTIIKLAGLQGCLSTEPLEYSGVRATCAMISLAAMTATIGEVQAIAGTAFPCHELGRTPGEPTVRYAECFFMDGDTVRSLSEVLISKGVAFAFRDRTGQPIFPEYARAEQGARGTKAGIWASAHFLHPYGERYRANPTMH</sequence>
<proteinExistence type="predicted"/>
<reference evidence="2" key="1">
    <citation type="journal article" date="2019" name="Int. J. Syst. Evol. Microbiol.">
        <title>The Global Catalogue of Microorganisms (GCM) 10K type strain sequencing project: providing services to taxonomists for standard genome sequencing and annotation.</title>
        <authorList>
            <consortium name="The Broad Institute Genomics Platform"/>
            <consortium name="The Broad Institute Genome Sequencing Center for Infectious Disease"/>
            <person name="Wu L."/>
            <person name="Ma J."/>
        </authorList>
    </citation>
    <scope>NUCLEOTIDE SEQUENCE [LARGE SCALE GENOMIC DNA]</scope>
    <source>
        <strain evidence="2">NBRC 109639</strain>
    </source>
</reference>